<evidence type="ECO:0000259" key="9">
    <source>
        <dbReference type="Pfam" id="PF00266"/>
    </source>
</evidence>
<dbReference type="Pfam" id="PF00266">
    <property type="entry name" value="Aminotran_5"/>
    <property type="match status" value="1"/>
</dbReference>
<dbReference type="GO" id="GO:0030170">
    <property type="term" value="F:pyridoxal phosphate binding"/>
    <property type="evidence" value="ECO:0007669"/>
    <property type="project" value="UniProtKB-UniRule"/>
</dbReference>
<sequence length="404" mass="44137">MMGADFQRLRNDFPLLARPVRGQRLAYLDSAATTQKPLEVIEALRRYYLEDNANTHRGVHFLSDRATELYEAARERVRRFVNAARADEIVFVRGTTEAINLVAATFGRAFLRAGDEILLSAMEHHSNIVPWQIACEQAGAQLRVVPIDDDGEFRFDEFERLIGPRTRLVAVTHVSNALGTVTPLRRIVERAHAAGVPVLADGAQAIAHAAVDVQALGCDFYAFSGHKLYAPMGIGVLYGKSEWLAKLPPYQGGGHMIRDVTFARTEYDLPPRKYEAGTPNVEGAVGLAAALDYLERIGLAAIGAHERALLDYATARVAEIGGLRVIGTAREKGAILSFVVDGFTAGEVGSALDRHGVAARSGHHCALPAMRRFGIEGTARASFALYNDREDVDQLVAALRTLRR</sequence>
<dbReference type="NCBIfam" id="TIGR01979">
    <property type="entry name" value="sufS"/>
    <property type="match status" value="1"/>
</dbReference>
<comment type="similarity">
    <text evidence="3 8">Belongs to the class-V pyridoxal-phosphate-dependent aminotransferase family. Csd subfamily.</text>
</comment>
<evidence type="ECO:0000256" key="3">
    <source>
        <dbReference type="ARBA" id="ARBA00010447"/>
    </source>
</evidence>
<comment type="function">
    <text evidence="2 8">Catalyzes the removal of elemental sulfur and selenium atoms from L-cysteine, L-cystine, L-selenocysteine, and L-selenocystine to produce L-alanine.</text>
</comment>
<dbReference type="InterPro" id="IPR016454">
    <property type="entry name" value="Cysteine_dSase"/>
</dbReference>
<dbReference type="Gene3D" id="3.90.1150.10">
    <property type="entry name" value="Aspartate Aminotransferase, domain 1"/>
    <property type="match status" value="1"/>
</dbReference>
<proteinExistence type="inferred from homology"/>
<dbReference type="PANTHER" id="PTHR43586">
    <property type="entry name" value="CYSTEINE DESULFURASE"/>
    <property type="match status" value="1"/>
</dbReference>
<evidence type="ECO:0000256" key="6">
    <source>
        <dbReference type="ARBA" id="ARBA00050776"/>
    </source>
</evidence>
<evidence type="ECO:0000313" key="11">
    <source>
        <dbReference type="Proteomes" id="UP000662914"/>
    </source>
</evidence>
<dbReference type="PROSITE" id="PS00595">
    <property type="entry name" value="AA_TRANSFER_CLASS_5"/>
    <property type="match status" value="1"/>
</dbReference>
<dbReference type="InterPro" id="IPR010970">
    <property type="entry name" value="Cys_dSase_SufS"/>
</dbReference>
<dbReference type="InterPro" id="IPR000192">
    <property type="entry name" value="Aminotrans_V_dom"/>
</dbReference>
<comment type="catalytic activity">
    <reaction evidence="6 8">
        <text>(sulfur carrier)-H + L-cysteine = (sulfur carrier)-SH + L-alanine</text>
        <dbReference type="Rhea" id="RHEA:43892"/>
        <dbReference type="Rhea" id="RHEA-COMP:14737"/>
        <dbReference type="Rhea" id="RHEA-COMP:14739"/>
        <dbReference type="ChEBI" id="CHEBI:29917"/>
        <dbReference type="ChEBI" id="CHEBI:35235"/>
        <dbReference type="ChEBI" id="CHEBI:57972"/>
        <dbReference type="ChEBI" id="CHEBI:64428"/>
        <dbReference type="EC" id="2.8.1.7"/>
    </reaction>
</comment>
<dbReference type="AlphaFoldDB" id="A0A809QXT2"/>
<keyword evidence="5 8" id="KW-0663">Pyridoxal phosphate</keyword>
<dbReference type="PIRSF" id="PIRSF005572">
    <property type="entry name" value="NifS"/>
    <property type="match status" value="1"/>
</dbReference>
<evidence type="ECO:0000313" key="10">
    <source>
        <dbReference type="EMBL" id="BBO20240.1"/>
    </source>
</evidence>
<dbReference type="GO" id="GO:0006534">
    <property type="term" value="P:cysteine metabolic process"/>
    <property type="evidence" value="ECO:0007669"/>
    <property type="project" value="UniProtKB-UniRule"/>
</dbReference>
<dbReference type="KEGG" id="ddz:DSYM_09390"/>
<feature type="domain" description="Aminotransferase class V" evidence="9">
    <location>
        <begin position="27"/>
        <end position="395"/>
    </location>
</feature>
<name>A0A809QXT2_9PROT</name>
<dbReference type="CDD" id="cd06453">
    <property type="entry name" value="SufS_like"/>
    <property type="match status" value="1"/>
</dbReference>
<dbReference type="GO" id="GO:0031071">
    <property type="term" value="F:cysteine desulfurase activity"/>
    <property type="evidence" value="ECO:0007669"/>
    <property type="project" value="UniProtKB-UniRule"/>
</dbReference>
<dbReference type="PANTHER" id="PTHR43586:SF8">
    <property type="entry name" value="CYSTEINE DESULFURASE 1, CHLOROPLASTIC"/>
    <property type="match status" value="1"/>
</dbReference>
<dbReference type="InterPro" id="IPR015421">
    <property type="entry name" value="PyrdxlP-dep_Trfase_major"/>
</dbReference>
<dbReference type="InterPro" id="IPR015424">
    <property type="entry name" value="PyrdxlP-dep_Trfase"/>
</dbReference>
<dbReference type="InterPro" id="IPR015422">
    <property type="entry name" value="PyrdxlP-dep_Trfase_small"/>
</dbReference>
<dbReference type="InterPro" id="IPR020578">
    <property type="entry name" value="Aminotrans_V_PyrdxlP_BS"/>
</dbReference>
<gene>
    <name evidence="10" type="ORF">DSYM_09390</name>
</gene>
<reference evidence="10" key="1">
    <citation type="journal article" name="DNA Res.">
        <title>The physiological potential of anammox bacteria as revealed by their core genome structure.</title>
        <authorList>
            <person name="Okubo T."/>
            <person name="Toyoda A."/>
            <person name="Fukuhara K."/>
            <person name="Uchiyama I."/>
            <person name="Harigaya Y."/>
            <person name="Kuroiwa M."/>
            <person name="Suzuki T."/>
            <person name="Murakami Y."/>
            <person name="Suwa Y."/>
            <person name="Takami H."/>
        </authorList>
    </citation>
    <scope>NUCLEOTIDE SEQUENCE</scope>
    <source>
        <strain evidence="10">317325-3</strain>
    </source>
</reference>
<evidence type="ECO:0000256" key="5">
    <source>
        <dbReference type="ARBA" id="ARBA00022898"/>
    </source>
</evidence>
<evidence type="ECO:0000256" key="8">
    <source>
        <dbReference type="RuleBase" id="RU004506"/>
    </source>
</evidence>
<dbReference type="EC" id="2.8.1.7" evidence="8"/>
<organism evidence="10 11">
    <name type="scientific">Candidatus Desulfobacillus denitrificans</name>
    <dbReference type="NCBI Taxonomy" id="2608985"/>
    <lineage>
        <taxon>Bacteria</taxon>
        <taxon>Pseudomonadati</taxon>
        <taxon>Pseudomonadota</taxon>
        <taxon>Betaproteobacteria</taxon>
        <taxon>Candidatus Desulfobacillus</taxon>
    </lineage>
</organism>
<evidence type="ECO:0000256" key="1">
    <source>
        <dbReference type="ARBA" id="ARBA00001933"/>
    </source>
</evidence>
<evidence type="ECO:0000256" key="2">
    <source>
        <dbReference type="ARBA" id="ARBA00002824"/>
    </source>
</evidence>
<dbReference type="Proteomes" id="UP000662914">
    <property type="component" value="Chromosome"/>
</dbReference>
<accession>A0A809QXT2</accession>
<keyword evidence="4 8" id="KW-0808">Transferase</keyword>
<dbReference type="SUPFAM" id="SSF53383">
    <property type="entry name" value="PLP-dependent transferases"/>
    <property type="match status" value="1"/>
</dbReference>
<evidence type="ECO:0000256" key="4">
    <source>
        <dbReference type="ARBA" id="ARBA00022679"/>
    </source>
</evidence>
<evidence type="ECO:0000256" key="7">
    <source>
        <dbReference type="RuleBase" id="RU004504"/>
    </source>
</evidence>
<comment type="cofactor">
    <cofactor evidence="1 7">
        <name>pyridoxal 5'-phosphate</name>
        <dbReference type="ChEBI" id="CHEBI:597326"/>
    </cofactor>
</comment>
<dbReference type="EMBL" id="AP021857">
    <property type="protein sequence ID" value="BBO20240.1"/>
    <property type="molecule type" value="Genomic_DNA"/>
</dbReference>
<dbReference type="Gene3D" id="3.40.640.10">
    <property type="entry name" value="Type I PLP-dependent aspartate aminotransferase-like (Major domain)"/>
    <property type="match status" value="1"/>
</dbReference>
<protein>
    <recommendedName>
        <fullName evidence="8">Cysteine desulfurase</fullName>
        <ecNumber evidence="8">2.8.1.7</ecNumber>
    </recommendedName>
</protein>